<sequence>MNYKQFAGVWPPPPVDQYRLLPEYVFNEAQTRHAINDFYTTKETFEWLQPYVNYDILFDELRWMNFKLVSIKFNEGAAEEYIVYSNDKILYNITRKHTDQQTAAKIKYVIRPTIPDDRRDYGFLYSANDLTDRILIPKKESLAEYVKVKRRWYPKIIFKPINSRITLNEYFEKNGMECGIVDKTMPYWQWPEPNADDPYPIPIAEYVERIEKLNHFFSSVIKGNLALQWRSWEPAYWPIPLPITHIILDYTF</sequence>
<evidence type="ECO:0000313" key="1">
    <source>
        <dbReference type="EMBL" id="AYV81239.1"/>
    </source>
</evidence>
<dbReference type="EMBL" id="MK072264">
    <property type="protein sequence ID" value="AYV81239.1"/>
    <property type="molecule type" value="Genomic_DNA"/>
</dbReference>
<proteinExistence type="predicted"/>
<protein>
    <submittedName>
        <fullName evidence="1">Uncharacterized protein</fullName>
    </submittedName>
</protein>
<organism evidence="1">
    <name type="scientific">Harvfovirus sp</name>
    <dbReference type="NCBI Taxonomy" id="2487768"/>
    <lineage>
        <taxon>Viruses</taxon>
        <taxon>Varidnaviria</taxon>
        <taxon>Bamfordvirae</taxon>
        <taxon>Nucleocytoviricota</taxon>
        <taxon>Megaviricetes</taxon>
        <taxon>Imitervirales</taxon>
        <taxon>Mimiviridae</taxon>
        <taxon>Klosneuvirinae</taxon>
    </lineage>
</organism>
<reference evidence="1" key="1">
    <citation type="submission" date="2018-10" db="EMBL/GenBank/DDBJ databases">
        <title>Hidden diversity of soil giant viruses.</title>
        <authorList>
            <person name="Schulz F."/>
            <person name="Alteio L."/>
            <person name="Goudeau D."/>
            <person name="Ryan E.M."/>
            <person name="Malmstrom R.R."/>
            <person name="Blanchard J."/>
            <person name="Woyke T."/>
        </authorList>
    </citation>
    <scope>NUCLEOTIDE SEQUENCE</scope>
    <source>
        <strain evidence="1">HAV1</strain>
    </source>
</reference>
<name>A0A3G5A702_9VIRU</name>
<gene>
    <name evidence="1" type="ORF">Harvfovirus22_14</name>
</gene>
<accession>A0A3G5A702</accession>